<dbReference type="GO" id="GO:0005640">
    <property type="term" value="C:nuclear outer membrane"/>
    <property type="evidence" value="ECO:0007669"/>
    <property type="project" value="UniProtKB-SubCell"/>
</dbReference>
<dbReference type="GeneID" id="100568240"/>
<dbReference type="eggNOG" id="KOG2521">
    <property type="taxonomic scope" value="Eukaryota"/>
</dbReference>
<evidence type="ECO:0000256" key="2">
    <source>
        <dbReference type="ARBA" id="ARBA00022692"/>
    </source>
</evidence>
<dbReference type="GO" id="GO:0045668">
    <property type="term" value="P:negative regulation of osteoblast differentiation"/>
    <property type="evidence" value="ECO:0007669"/>
    <property type="project" value="Ensembl"/>
</dbReference>
<evidence type="ECO:0000256" key="3">
    <source>
        <dbReference type="ARBA" id="ARBA00022989"/>
    </source>
</evidence>
<dbReference type="Proteomes" id="UP000001646">
    <property type="component" value="Chromosome 4"/>
</dbReference>
<evidence type="ECO:0000313" key="9">
    <source>
        <dbReference type="Ensembl" id="ENSACAP00000014542.4"/>
    </source>
</evidence>
<accession>G1KQB8</accession>
<dbReference type="STRING" id="28377.ENSACAP00000014542"/>
<sequence>MIAYERKTTCLRASKSPHAAPLGSGKGTRRERQSLPVARAAALPGSITVAKEVRSRARGALRWFAGRPAEEACFRQDSVGEAGVGMGTKAAELGCVMEEPPQSNTVNMPVVILLGWAGCKDRYLEKYSTIYLQKGCIVIRYTAPWRLVFFSESMGIKSMQDLAKKLLELLFDYKVEMKPLFFHVFSNGGVMFYRYIVELLHTRPEFQHLKVVGAVFDSAPGRKNLRGALRAMSVVLASYNVCVKYSFMLTFVILAVTLRIVLYPFSRFVHETHYDALLKQSSQWPELYLYSKADPVILASDVENMIEARRQHHVLVKAVDFIDSNHVSHLRAYPTSYMTHCTSFLYSCIGNT</sequence>
<evidence type="ECO:0000256" key="5">
    <source>
        <dbReference type="ARBA" id="ARBA00023242"/>
    </source>
</evidence>
<evidence type="ECO:0000256" key="6">
    <source>
        <dbReference type="ARBA" id="ARBA00034303"/>
    </source>
</evidence>
<dbReference type="GO" id="GO:0046822">
    <property type="term" value="P:regulation of nucleocytoplasmic transport"/>
    <property type="evidence" value="ECO:0007669"/>
    <property type="project" value="Ensembl"/>
</dbReference>
<evidence type="ECO:0000256" key="7">
    <source>
        <dbReference type="SAM" id="MobiDB-lite"/>
    </source>
</evidence>
<keyword evidence="5" id="KW-0539">Nucleus</keyword>
<organism evidence="9 10">
    <name type="scientific">Anolis carolinensis</name>
    <name type="common">Green anole</name>
    <name type="synonym">American chameleon</name>
    <dbReference type="NCBI Taxonomy" id="28377"/>
    <lineage>
        <taxon>Eukaryota</taxon>
        <taxon>Metazoa</taxon>
        <taxon>Chordata</taxon>
        <taxon>Craniata</taxon>
        <taxon>Vertebrata</taxon>
        <taxon>Euteleostomi</taxon>
        <taxon>Lepidosauria</taxon>
        <taxon>Squamata</taxon>
        <taxon>Bifurcata</taxon>
        <taxon>Unidentata</taxon>
        <taxon>Episquamata</taxon>
        <taxon>Toxicofera</taxon>
        <taxon>Iguania</taxon>
        <taxon>Dactyloidae</taxon>
        <taxon>Anolis</taxon>
    </lineage>
</organism>
<dbReference type="HOGENOM" id="CLU_036503_1_0_1"/>
<dbReference type="Bgee" id="ENSACAG00000014822">
    <property type="expression patterns" value="Expressed in dewlap and 14 other cell types or tissues"/>
</dbReference>
<name>G1KQB8_ANOCA</name>
<protein>
    <submittedName>
        <fullName evidence="9">Transmembrane protein 53</fullName>
    </submittedName>
</protein>
<dbReference type="FunCoup" id="G1KQB8">
    <property type="interactions" value="383"/>
</dbReference>
<dbReference type="SUPFAM" id="SSF53474">
    <property type="entry name" value="alpha/beta-Hydrolases"/>
    <property type="match status" value="1"/>
</dbReference>
<dbReference type="GO" id="GO:0030279">
    <property type="term" value="P:negative regulation of ossification"/>
    <property type="evidence" value="ECO:0007669"/>
    <property type="project" value="Ensembl"/>
</dbReference>
<dbReference type="Ensembl" id="ENSACAT00000014837.4">
    <property type="protein sequence ID" value="ENSACAP00000014542.4"/>
    <property type="gene ID" value="ENSACAG00000014822.4"/>
</dbReference>
<reference evidence="9" key="2">
    <citation type="submission" date="2025-08" db="UniProtKB">
        <authorList>
            <consortium name="Ensembl"/>
        </authorList>
    </citation>
    <scope>IDENTIFICATION</scope>
</reference>
<dbReference type="InterPro" id="IPR008547">
    <property type="entry name" value="DUF829_TMEM53"/>
</dbReference>
<feature type="region of interest" description="Disordered" evidence="7">
    <location>
        <begin position="13"/>
        <end position="33"/>
    </location>
</feature>
<dbReference type="GeneTree" id="ENSGT00390000000715"/>
<feature type="transmembrane region" description="Helical" evidence="8">
    <location>
        <begin position="245"/>
        <end position="265"/>
    </location>
</feature>
<reference evidence="9" key="3">
    <citation type="submission" date="2025-09" db="UniProtKB">
        <authorList>
            <consortium name="Ensembl"/>
        </authorList>
    </citation>
    <scope>IDENTIFICATION</scope>
</reference>
<keyword evidence="10" id="KW-1185">Reference proteome</keyword>
<evidence type="ECO:0000256" key="4">
    <source>
        <dbReference type="ARBA" id="ARBA00023136"/>
    </source>
</evidence>
<dbReference type="Pfam" id="PF05705">
    <property type="entry name" value="DUF829"/>
    <property type="match status" value="1"/>
</dbReference>
<dbReference type="RefSeq" id="XP_003220304.4">
    <property type="nucleotide sequence ID" value="XM_003220256.4"/>
</dbReference>
<evidence type="ECO:0000313" key="10">
    <source>
        <dbReference type="Proteomes" id="UP000001646"/>
    </source>
</evidence>
<dbReference type="InterPro" id="IPR029058">
    <property type="entry name" value="AB_hydrolase_fold"/>
</dbReference>
<dbReference type="PANTHER" id="PTHR12265">
    <property type="entry name" value="TRANSMEMBRANE PROTEIN 53"/>
    <property type="match status" value="1"/>
</dbReference>
<keyword evidence="4 8" id="KW-0472">Membrane</keyword>
<comment type="similarity">
    <text evidence="1">Belongs to the TMEM53 family.</text>
</comment>
<evidence type="ECO:0000256" key="8">
    <source>
        <dbReference type="SAM" id="Phobius"/>
    </source>
</evidence>
<dbReference type="GO" id="GO:0030514">
    <property type="term" value="P:negative regulation of BMP signaling pathway"/>
    <property type="evidence" value="ECO:0007669"/>
    <property type="project" value="Ensembl"/>
</dbReference>
<dbReference type="AlphaFoldDB" id="G1KQB8"/>
<reference evidence="9 10" key="1">
    <citation type="submission" date="2009-12" db="EMBL/GenBank/DDBJ databases">
        <title>The Genome Sequence of Anolis carolinensis (Green Anole Lizard).</title>
        <authorList>
            <consortium name="The Genome Sequencing Platform"/>
            <person name="Di Palma F."/>
            <person name="Alfoldi J."/>
            <person name="Heiman D."/>
            <person name="Young S."/>
            <person name="Grabherr M."/>
            <person name="Johnson J."/>
            <person name="Lander E.S."/>
            <person name="Lindblad-Toh K."/>
        </authorList>
    </citation>
    <scope>NUCLEOTIDE SEQUENCE [LARGE SCALE GENOMIC DNA]</scope>
    <source>
        <strain evidence="9 10">JBL SC #1</strain>
    </source>
</reference>
<dbReference type="Gene3D" id="3.40.50.1820">
    <property type="entry name" value="alpha/beta hydrolase"/>
    <property type="match status" value="1"/>
</dbReference>
<gene>
    <name evidence="9" type="primary">TMEM53</name>
</gene>
<dbReference type="InParanoid" id="G1KQB8"/>
<evidence type="ECO:0000256" key="1">
    <source>
        <dbReference type="ARBA" id="ARBA00007387"/>
    </source>
</evidence>
<comment type="subcellular location">
    <subcellularLocation>
        <location evidence="6">Nucleus outer membrane</location>
        <topology evidence="6">Single-pass membrane protein</topology>
    </subcellularLocation>
</comment>
<proteinExistence type="inferred from homology"/>
<keyword evidence="2 8" id="KW-0812">Transmembrane</keyword>
<keyword evidence="3 8" id="KW-1133">Transmembrane helix</keyword>
<dbReference type="PANTHER" id="PTHR12265:SF30">
    <property type="entry name" value="TRANSMEMBRANE PROTEIN 53"/>
    <property type="match status" value="1"/>
</dbReference>